<evidence type="ECO:0000256" key="3">
    <source>
        <dbReference type="ARBA" id="ARBA00022692"/>
    </source>
</evidence>
<dbReference type="OrthoDB" id="9996127at2759"/>
<dbReference type="PANTHER" id="PTHR46041">
    <property type="entry name" value="MITOCHONDRIAL INNER MEMBRANE PROTEASE SUBUNIT 2"/>
    <property type="match status" value="1"/>
</dbReference>
<dbReference type="CDD" id="cd06530">
    <property type="entry name" value="S26_SPase_I"/>
    <property type="match status" value="1"/>
</dbReference>
<sequence length="133" mass="15681">MSPFFNERHNETSRSDVCLMWKWYAQRNLQRGMIITFHNPLKPDALTTKRIVGLPGDLIHTRPPFTNPYIRVPPNHVWVEGDEGGKLTQDSNMYGPISIRLIQGQVTHILWPWRKAGRVRWWEHPDRLGAFRQ</sequence>
<comment type="subcellular location">
    <subcellularLocation>
        <location evidence="1">Membrane</location>
        <topology evidence="1">Single-pass membrane protein</topology>
    </subcellularLocation>
</comment>
<evidence type="ECO:0000313" key="8">
    <source>
        <dbReference type="EMBL" id="KAF3767867.1"/>
    </source>
</evidence>
<keyword evidence="4" id="KW-0378">Hydrolase</keyword>
<dbReference type="GO" id="GO:0006465">
    <property type="term" value="P:signal peptide processing"/>
    <property type="evidence" value="ECO:0007669"/>
    <property type="project" value="InterPro"/>
</dbReference>
<protein>
    <submittedName>
        <fullName evidence="8">LexA/Signal peptidase</fullName>
    </submittedName>
</protein>
<dbReference type="Gene3D" id="2.10.109.10">
    <property type="entry name" value="Umud Fragment, subunit A"/>
    <property type="match status" value="1"/>
</dbReference>
<name>A0A9P5CRT6_CRYP1</name>
<evidence type="ECO:0000259" key="7">
    <source>
        <dbReference type="Pfam" id="PF10502"/>
    </source>
</evidence>
<evidence type="ECO:0000256" key="5">
    <source>
        <dbReference type="ARBA" id="ARBA00022989"/>
    </source>
</evidence>
<dbReference type="SUPFAM" id="SSF51306">
    <property type="entry name" value="LexA/Signal peptidase"/>
    <property type="match status" value="1"/>
</dbReference>
<dbReference type="AlphaFoldDB" id="A0A9P5CRT6"/>
<evidence type="ECO:0000256" key="2">
    <source>
        <dbReference type="ARBA" id="ARBA00022670"/>
    </source>
</evidence>
<dbReference type="GO" id="GO:0042720">
    <property type="term" value="C:mitochondrial inner membrane peptidase complex"/>
    <property type="evidence" value="ECO:0007669"/>
    <property type="project" value="InterPro"/>
</dbReference>
<dbReference type="InterPro" id="IPR036286">
    <property type="entry name" value="LexA/Signal_pep-like_sf"/>
</dbReference>
<keyword evidence="6" id="KW-0472">Membrane</keyword>
<keyword evidence="5" id="KW-1133">Transmembrane helix</keyword>
<keyword evidence="9" id="KW-1185">Reference proteome</keyword>
<dbReference type="GO" id="GO:0006627">
    <property type="term" value="P:protein processing involved in protein targeting to mitochondrion"/>
    <property type="evidence" value="ECO:0007669"/>
    <property type="project" value="InterPro"/>
</dbReference>
<feature type="domain" description="Peptidase S26" evidence="7">
    <location>
        <begin position="18"/>
        <end position="61"/>
    </location>
</feature>
<dbReference type="PANTHER" id="PTHR46041:SF2">
    <property type="entry name" value="MITOCHONDRIAL INNER MEMBRANE PROTEASE SUBUNIT 2"/>
    <property type="match status" value="1"/>
</dbReference>
<accession>A0A9P5CRT6</accession>
<dbReference type="EMBL" id="MU032346">
    <property type="protein sequence ID" value="KAF3767867.1"/>
    <property type="molecule type" value="Genomic_DNA"/>
</dbReference>
<evidence type="ECO:0000256" key="4">
    <source>
        <dbReference type="ARBA" id="ARBA00022801"/>
    </source>
</evidence>
<keyword evidence="3" id="KW-0812">Transmembrane</keyword>
<organism evidence="8 9">
    <name type="scientific">Cryphonectria parasitica (strain ATCC 38755 / EP155)</name>
    <dbReference type="NCBI Taxonomy" id="660469"/>
    <lineage>
        <taxon>Eukaryota</taxon>
        <taxon>Fungi</taxon>
        <taxon>Dikarya</taxon>
        <taxon>Ascomycota</taxon>
        <taxon>Pezizomycotina</taxon>
        <taxon>Sordariomycetes</taxon>
        <taxon>Sordariomycetidae</taxon>
        <taxon>Diaporthales</taxon>
        <taxon>Cryphonectriaceae</taxon>
        <taxon>Cryphonectria-Endothia species complex</taxon>
        <taxon>Cryphonectria</taxon>
    </lineage>
</organism>
<proteinExistence type="predicted"/>
<gene>
    <name evidence="8" type="ORF">M406DRAFT_275596</name>
</gene>
<comment type="caution">
    <text evidence="8">The sequence shown here is derived from an EMBL/GenBank/DDBJ whole genome shotgun (WGS) entry which is preliminary data.</text>
</comment>
<evidence type="ECO:0000256" key="6">
    <source>
        <dbReference type="ARBA" id="ARBA00023136"/>
    </source>
</evidence>
<evidence type="ECO:0000256" key="1">
    <source>
        <dbReference type="ARBA" id="ARBA00004167"/>
    </source>
</evidence>
<dbReference type="InterPro" id="IPR019533">
    <property type="entry name" value="Peptidase_S26"/>
</dbReference>
<keyword evidence="2" id="KW-0645">Protease</keyword>
<dbReference type="RefSeq" id="XP_040778828.1">
    <property type="nucleotide sequence ID" value="XM_040918256.1"/>
</dbReference>
<reference evidence="8" key="1">
    <citation type="journal article" date="2020" name="Phytopathology">
        <title>Genome sequence of the chestnut blight fungus Cryphonectria parasitica EP155: A fundamental resource for an archetypical invasive plant pathogen.</title>
        <authorList>
            <person name="Crouch J.A."/>
            <person name="Dawe A."/>
            <person name="Aerts A."/>
            <person name="Barry K."/>
            <person name="Churchill A.C.L."/>
            <person name="Grimwood J."/>
            <person name="Hillman B."/>
            <person name="Milgroom M.G."/>
            <person name="Pangilinan J."/>
            <person name="Smith M."/>
            <person name="Salamov A."/>
            <person name="Schmutz J."/>
            <person name="Yadav J."/>
            <person name="Grigoriev I.V."/>
            <person name="Nuss D."/>
        </authorList>
    </citation>
    <scope>NUCLEOTIDE SEQUENCE</scope>
    <source>
        <strain evidence="8">EP155</strain>
    </source>
</reference>
<dbReference type="GeneID" id="63835385"/>
<dbReference type="GO" id="GO:0004252">
    <property type="term" value="F:serine-type endopeptidase activity"/>
    <property type="evidence" value="ECO:0007669"/>
    <property type="project" value="InterPro"/>
</dbReference>
<evidence type="ECO:0000313" key="9">
    <source>
        <dbReference type="Proteomes" id="UP000803844"/>
    </source>
</evidence>
<dbReference type="Proteomes" id="UP000803844">
    <property type="component" value="Unassembled WGS sequence"/>
</dbReference>
<dbReference type="Pfam" id="PF10502">
    <property type="entry name" value="Peptidase_S26"/>
    <property type="match status" value="1"/>
</dbReference>
<dbReference type="InterPro" id="IPR037730">
    <property type="entry name" value="IMP2"/>
</dbReference>